<feature type="compositionally biased region" description="Pro residues" evidence="2">
    <location>
        <begin position="32"/>
        <end position="57"/>
    </location>
</feature>
<evidence type="ECO:0000313" key="5">
    <source>
        <dbReference type="Proteomes" id="UP000054350"/>
    </source>
</evidence>
<dbReference type="Proteomes" id="UP000054350">
    <property type="component" value="Unassembled WGS sequence"/>
</dbReference>
<accession>A0A0L0SBP3</accession>
<dbReference type="InterPro" id="IPR034268">
    <property type="entry name" value="RBM25_RRM"/>
</dbReference>
<dbReference type="SMART" id="SM00360">
    <property type="entry name" value="RRM"/>
    <property type="match status" value="1"/>
</dbReference>
<gene>
    <name evidence="4" type="ORF">AMAG_05293</name>
</gene>
<evidence type="ECO:0000313" key="4">
    <source>
        <dbReference type="EMBL" id="KNE59839.1"/>
    </source>
</evidence>
<dbReference type="OrthoDB" id="6275295at2759"/>
<dbReference type="InterPro" id="IPR035979">
    <property type="entry name" value="RBD_domain_sf"/>
</dbReference>
<feature type="region of interest" description="Disordered" evidence="2">
    <location>
        <begin position="423"/>
        <end position="451"/>
    </location>
</feature>
<dbReference type="AlphaFoldDB" id="A0A0L0SBP3"/>
<sequence length="563" mass="59528">MSHYPNRHGYPPAGPPPGRLPQRPPPHHHHGMPPPPPGFIPGYLPPPPPGMHGPPPGMHAHAHPHAHPPPHMPPRSNSGGGYRMTPPPPPHAGYRGPPGPPGASYYGGGSARSGPPQPPSAPAAAHVPGFTHDELDRMSRVFVGNISSGVDDAWMDRILGACGPIKEWKRMRNPDGSPKGFGFVTFADPDAVVRALDVIGGEAMPGKQPIELPSMDRTPWKRLLIKLDESARKLLDRYRATRGVRPNDANIDGHARARLFEILDNLRGVAPPPPESRDVEKLVPTPEPTAAAILPTPAPPGLPSLDDMAVVSTKLRDTPSGSVTPRPMLRTPSMQSLPPSDATTATPPPSQPVPPRRSRWDLGNSSSKSPAPKPATPTAARAPAPKPRATFVEVEEGEVPAAASTGPAPLLKLKSKGFLIKKPGTTLGGGSSNGRSSPAPGSTARVSFDADGDADEHLAKRTRLIPLKRAAAAPAESVDEVLGASIKWENWTSEAKEQVQAAVLRAVNAFLGADDDDLSEYIVMTVDARTSAQDLVVDLGDVFADDTKLFVASVWKTVMDATS</sequence>
<dbReference type="PANTHER" id="PTHR18806:SF4">
    <property type="entry name" value="RNA-BINDING PROTEIN 25"/>
    <property type="match status" value="1"/>
</dbReference>
<evidence type="ECO:0000256" key="1">
    <source>
        <dbReference type="PROSITE-ProRule" id="PRU00176"/>
    </source>
</evidence>
<dbReference type="CDD" id="cd12446">
    <property type="entry name" value="RRM_RBM25"/>
    <property type="match status" value="1"/>
</dbReference>
<protein>
    <recommendedName>
        <fullName evidence="3">RRM domain-containing protein</fullName>
    </recommendedName>
</protein>
<organism evidence="4 5">
    <name type="scientific">Allomyces macrogynus (strain ATCC 38327)</name>
    <name type="common">Allomyces javanicus var. macrogynus</name>
    <dbReference type="NCBI Taxonomy" id="578462"/>
    <lineage>
        <taxon>Eukaryota</taxon>
        <taxon>Fungi</taxon>
        <taxon>Fungi incertae sedis</taxon>
        <taxon>Blastocladiomycota</taxon>
        <taxon>Blastocladiomycetes</taxon>
        <taxon>Blastocladiales</taxon>
        <taxon>Blastocladiaceae</taxon>
        <taxon>Allomyces</taxon>
    </lineage>
</organism>
<dbReference type="Pfam" id="PF00076">
    <property type="entry name" value="RRM_1"/>
    <property type="match status" value="1"/>
</dbReference>
<keyword evidence="5" id="KW-1185">Reference proteome</keyword>
<dbReference type="VEuPathDB" id="FungiDB:AMAG_05293"/>
<dbReference type="eggNOG" id="KOG2253">
    <property type="taxonomic scope" value="Eukaryota"/>
</dbReference>
<proteinExistence type="predicted"/>
<dbReference type="InterPro" id="IPR000504">
    <property type="entry name" value="RRM_dom"/>
</dbReference>
<dbReference type="SUPFAM" id="SSF54928">
    <property type="entry name" value="RNA-binding domain, RBD"/>
    <property type="match status" value="1"/>
</dbReference>
<dbReference type="InterPro" id="IPR052768">
    <property type="entry name" value="RBM25"/>
</dbReference>
<feature type="compositionally biased region" description="Low complexity" evidence="2">
    <location>
        <begin position="365"/>
        <end position="386"/>
    </location>
</feature>
<feature type="compositionally biased region" description="Pro residues" evidence="2">
    <location>
        <begin position="346"/>
        <end position="355"/>
    </location>
</feature>
<dbReference type="EMBL" id="GG745335">
    <property type="protein sequence ID" value="KNE59839.1"/>
    <property type="molecule type" value="Genomic_DNA"/>
</dbReference>
<dbReference type="STRING" id="578462.A0A0L0SBP3"/>
<evidence type="ECO:0000259" key="3">
    <source>
        <dbReference type="PROSITE" id="PS50102"/>
    </source>
</evidence>
<dbReference type="PROSITE" id="PS50102">
    <property type="entry name" value="RRM"/>
    <property type="match status" value="1"/>
</dbReference>
<feature type="compositionally biased region" description="Pro residues" evidence="2">
    <location>
        <begin position="85"/>
        <end position="101"/>
    </location>
</feature>
<feature type="domain" description="RRM" evidence="3">
    <location>
        <begin position="139"/>
        <end position="217"/>
    </location>
</feature>
<dbReference type="Gene3D" id="3.30.70.330">
    <property type="match status" value="1"/>
</dbReference>
<feature type="compositionally biased region" description="Pro residues" evidence="2">
    <location>
        <begin position="12"/>
        <end position="24"/>
    </location>
</feature>
<dbReference type="InterPro" id="IPR012677">
    <property type="entry name" value="Nucleotide-bd_a/b_plait_sf"/>
</dbReference>
<name>A0A0L0SBP3_ALLM3</name>
<reference evidence="5" key="2">
    <citation type="submission" date="2009-11" db="EMBL/GenBank/DDBJ databases">
        <title>The Genome Sequence of Allomyces macrogynus strain ATCC 38327.</title>
        <authorList>
            <consortium name="The Broad Institute Genome Sequencing Platform"/>
            <person name="Russ C."/>
            <person name="Cuomo C."/>
            <person name="Shea T."/>
            <person name="Young S.K."/>
            <person name="Zeng Q."/>
            <person name="Koehrsen M."/>
            <person name="Haas B."/>
            <person name="Borodovsky M."/>
            <person name="Guigo R."/>
            <person name="Alvarado L."/>
            <person name="Berlin A."/>
            <person name="Borenstein D."/>
            <person name="Chen Z."/>
            <person name="Engels R."/>
            <person name="Freedman E."/>
            <person name="Gellesch M."/>
            <person name="Goldberg J."/>
            <person name="Griggs A."/>
            <person name="Gujja S."/>
            <person name="Heiman D."/>
            <person name="Hepburn T."/>
            <person name="Howarth C."/>
            <person name="Jen D."/>
            <person name="Larson L."/>
            <person name="Lewis B."/>
            <person name="Mehta T."/>
            <person name="Park D."/>
            <person name="Pearson M."/>
            <person name="Roberts A."/>
            <person name="Saif S."/>
            <person name="Shenoy N."/>
            <person name="Sisk P."/>
            <person name="Stolte C."/>
            <person name="Sykes S."/>
            <person name="Walk T."/>
            <person name="White J."/>
            <person name="Yandava C."/>
            <person name="Burger G."/>
            <person name="Gray M.W."/>
            <person name="Holland P.W.H."/>
            <person name="King N."/>
            <person name="Lang F.B.F."/>
            <person name="Roger A.J."/>
            <person name="Ruiz-Trillo I."/>
            <person name="Lander E."/>
            <person name="Nusbaum C."/>
        </authorList>
    </citation>
    <scope>NUCLEOTIDE SEQUENCE [LARGE SCALE GENOMIC DNA]</scope>
    <source>
        <strain evidence="5">ATCC 38327</strain>
    </source>
</reference>
<dbReference type="Gene3D" id="1.20.1390.10">
    <property type="entry name" value="PWI domain"/>
    <property type="match status" value="1"/>
</dbReference>
<reference evidence="4 5" key="1">
    <citation type="submission" date="2009-11" db="EMBL/GenBank/DDBJ databases">
        <title>Annotation of Allomyces macrogynus ATCC 38327.</title>
        <authorList>
            <consortium name="The Broad Institute Genome Sequencing Platform"/>
            <person name="Russ C."/>
            <person name="Cuomo C."/>
            <person name="Burger G."/>
            <person name="Gray M.W."/>
            <person name="Holland P.W.H."/>
            <person name="King N."/>
            <person name="Lang F.B.F."/>
            <person name="Roger A.J."/>
            <person name="Ruiz-Trillo I."/>
            <person name="Young S.K."/>
            <person name="Zeng Q."/>
            <person name="Gargeya S."/>
            <person name="Fitzgerald M."/>
            <person name="Haas B."/>
            <person name="Abouelleil A."/>
            <person name="Alvarado L."/>
            <person name="Arachchi H.M."/>
            <person name="Berlin A."/>
            <person name="Chapman S.B."/>
            <person name="Gearin G."/>
            <person name="Goldberg J."/>
            <person name="Griggs A."/>
            <person name="Gujja S."/>
            <person name="Hansen M."/>
            <person name="Heiman D."/>
            <person name="Howarth C."/>
            <person name="Larimer J."/>
            <person name="Lui A."/>
            <person name="MacDonald P.J.P."/>
            <person name="McCowen C."/>
            <person name="Montmayeur A."/>
            <person name="Murphy C."/>
            <person name="Neiman D."/>
            <person name="Pearson M."/>
            <person name="Priest M."/>
            <person name="Roberts A."/>
            <person name="Saif S."/>
            <person name="Shea T."/>
            <person name="Sisk P."/>
            <person name="Stolte C."/>
            <person name="Sykes S."/>
            <person name="Wortman J."/>
            <person name="Nusbaum C."/>
            <person name="Birren B."/>
        </authorList>
    </citation>
    <scope>NUCLEOTIDE SEQUENCE [LARGE SCALE GENOMIC DNA]</scope>
    <source>
        <strain evidence="4 5">ATCC 38327</strain>
    </source>
</reference>
<evidence type="ECO:0000256" key="2">
    <source>
        <dbReference type="SAM" id="MobiDB-lite"/>
    </source>
</evidence>
<feature type="region of interest" description="Disordered" evidence="2">
    <location>
        <begin position="316"/>
        <end position="386"/>
    </location>
</feature>
<keyword evidence="1" id="KW-0694">RNA-binding</keyword>
<dbReference type="PANTHER" id="PTHR18806">
    <property type="entry name" value="RBM25 PROTEIN"/>
    <property type="match status" value="1"/>
</dbReference>
<feature type="region of interest" description="Disordered" evidence="2">
    <location>
        <begin position="1"/>
        <end position="127"/>
    </location>
</feature>
<dbReference type="GO" id="GO:0003723">
    <property type="term" value="F:RNA binding"/>
    <property type="evidence" value="ECO:0007669"/>
    <property type="project" value="UniProtKB-UniRule"/>
</dbReference>